<sequence>MLALGLALLLASAPATGAEPPSPCTREDTPGDGYPICFDPGDGLLVGAGMTGRSGATAASLRAGIRIRTGYSSHSKGTPWFTNHRLLGVELWDGDKRGLDLVAYDGLLRRHLEEGFILVPTARPVRIPFPFDVTVAVRAAHLQRRVWEGPGWTLETGRVGLLIDPLRSETGRMWLGIGPAASHTLRHSRDSTTHMLSPFTSLMVDLGLESDDGLWALRATGLAGWNLSIDGGTRFRARADAALERVFLAVADQPIALRLAGGYVRGDAGLSFRDEWTLDAGLVVRAFSTKW</sequence>
<evidence type="ECO:0000313" key="2">
    <source>
        <dbReference type="EMBL" id="QSQ13700.1"/>
    </source>
</evidence>
<dbReference type="RefSeq" id="WP_206715503.1">
    <property type="nucleotide sequence ID" value="NZ_CP071091.1"/>
</dbReference>
<accession>A0ABX7N4Q1</accession>
<evidence type="ECO:0000256" key="1">
    <source>
        <dbReference type="SAM" id="SignalP"/>
    </source>
</evidence>
<reference evidence="2 3" key="1">
    <citation type="submission" date="2021-02" db="EMBL/GenBank/DDBJ databases">
        <title>De Novo genome assembly of isolated myxobacteria.</title>
        <authorList>
            <person name="Stevens D.C."/>
        </authorList>
    </citation>
    <scope>NUCLEOTIDE SEQUENCE [LARGE SCALE GENOMIC DNA]</scope>
    <source>
        <strain evidence="2 3">SCHIC003</strain>
    </source>
</reference>
<name>A0ABX7N4Q1_9BACT</name>
<feature type="signal peptide" evidence="1">
    <location>
        <begin position="1"/>
        <end position="17"/>
    </location>
</feature>
<dbReference type="Proteomes" id="UP000663090">
    <property type="component" value="Chromosome"/>
</dbReference>
<keyword evidence="1" id="KW-0732">Signal</keyword>
<dbReference type="EMBL" id="CP071091">
    <property type="protein sequence ID" value="QSQ13700.1"/>
    <property type="molecule type" value="Genomic_DNA"/>
</dbReference>
<gene>
    <name evidence="2" type="ORF">JY572_36120</name>
</gene>
<proteinExistence type="predicted"/>
<evidence type="ECO:0000313" key="3">
    <source>
        <dbReference type="Proteomes" id="UP000663090"/>
    </source>
</evidence>
<keyword evidence="3" id="KW-1185">Reference proteome</keyword>
<protein>
    <recommendedName>
        <fullName evidence="4">Transporter</fullName>
    </recommendedName>
</protein>
<evidence type="ECO:0008006" key="4">
    <source>
        <dbReference type="Google" id="ProtNLM"/>
    </source>
</evidence>
<organism evidence="2 3">
    <name type="scientific">Myxococcus landrumensis</name>
    <dbReference type="NCBI Taxonomy" id="2813577"/>
    <lineage>
        <taxon>Bacteria</taxon>
        <taxon>Pseudomonadati</taxon>
        <taxon>Myxococcota</taxon>
        <taxon>Myxococcia</taxon>
        <taxon>Myxococcales</taxon>
        <taxon>Cystobacterineae</taxon>
        <taxon>Myxococcaceae</taxon>
        <taxon>Myxococcus</taxon>
    </lineage>
</organism>
<feature type="chain" id="PRO_5046012621" description="Transporter" evidence="1">
    <location>
        <begin position="18"/>
        <end position="291"/>
    </location>
</feature>